<dbReference type="Gene3D" id="3.30.2320.60">
    <property type="entry name" value="FhaA, phosphopeptide-binding domain (DUF3662)"/>
    <property type="match status" value="1"/>
</dbReference>
<comment type="caution">
    <text evidence="3">The sequence shown here is derived from an EMBL/GenBank/DDBJ whole genome shotgun (WGS) entry which is preliminary data.</text>
</comment>
<dbReference type="InterPro" id="IPR022128">
    <property type="entry name" value="FhaA_N"/>
</dbReference>
<feature type="domain" description="FHA" evidence="2">
    <location>
        <begin position="146"/>
        <end position="195"/>
    </location>
</feature>
<gene>
    <name evidence="3" type="ORF">BDK89_3961</name>
</gene>
<dbReference type="Gene3D" id="2.60.200.20">
    <property type="match status" value="1"/>
</dbReference>
<accession>A0A4R7I410</accession>
<dbReference type="InterPro" id="IPR000253">
    <property type="entry name" value="FHA_dom"/>
</dbReference>
<organism evidence="3 4">
    <name type="scientific">Ilumatobacter fluminis</name>
    <dbReference type="NCBI Taxonomy" id="467091"/>
    <lineage>
        <taxon>Bacteria</taxon>
        <taxon>Bacillati</taxon>
        <taxon>Actinomycetota</taxon>
        <taxon>Acidimicrobiia</taxon>
        <taxon>Acidimicrobiales</taxon>
        <taxon>Ilumatobacteraceae</taxon>
        <taxon>Ilumatobacter</taxon>
    </lineage>
</organism>
<name>A0A4R7I410_9ACTN</name>
<dbReference type="InterPro" id="IPR050923">
    <property type="entry name" value="Cell_Proc_Reg/RNA_Proc"/>
</dbReference>
<evidence type="ECO:0000313" key="3">
    <source>
        <dbReference type="EMBL" id="TDT18341.1"/>
    </source>
</evidence>
<evidence type="ECO:0000256" key="1">
    <source>
        <dbReference type="ARBA" id="ARBA00022553"/>
    </source>
</evidence>
<reference evidence="3 4" key="1">
    <citation type="submission" date="2019-03" db="EMBL/GenBank/DDBJ databases">
        <title>Sequencing the genomes of 1000 actinobacteria strains.</title>
        <authorList>
            <person name="Klenk H.-P."/>
        </authorList>
    </citation>
    <scope>NUCLEOTIDE SEQUENCE [LARGE SCALE GENOMIC DNA]</scope>
    <source>
        <strain evidence="3 4">DSM 18936</strain>
    </source>
</reference>
<dbReference type="InterPro" id="IPR008984">
    <property type="entry name" value="SMAD_FHA_dom_sf"/>
</dbReference>
<protein>
    <submittedName>
        <fullName evidence="3">FHA domain-containing protein</fullName>
    </submittedName>
</protein>
<dbReference type="CDD" id="cd00060">
    <property type="entry name" value="FHA"/>
    <property type="match status" value="1"/>
</dbReference>
<dbReference type="SUPFAM" id="SSF49879">
    <property type="entry name" value="SMAD/FHA domain"/>
    <property type="match status" value="1"/>
</dbReference>
<dbReference type="AlphaFoldDB" id="A0A4R7I410"/>
<keyword evidence="1" id="KW-0597">Phosphoprotein</keyword>
<dbReference type="InterPro" id="IPR042287">
    <property type="entry name" value="FhaA_N_sf"/>
</dbReference>
<dbReference type="Proteomes" id="UP000294558">
    <property type="component" value="Unassembled WGS sequence"/>
</dbReference>
<dbReference type="EMBL" id="SOAU01000001">
    <property type="protein sequence ID" value="TDT18341.1"/>
    <property type="molecule type" value="Genomic_DNA"/>
</dbReference>
<sequence length="219" mass="24385">MGMQGLEHRLERMVDGVFRRSRNSIRPIELGRRLIREMDDHRSVDVKGQRIVPNDFVVLLSADDHNGFADIEDALRTELVEACREYAREEGYHFMGPVSVDLRIDNSLKPGRFGIASQLKQSDPGHRPGSIVMPSGDRISLVDDTHTIGRLPDCTVVVSDSNVSRHHSRITRSGSGFVIADLNSTNGTFVNGERLLADHRLTEGDIITIGSVNLRFEAS</sequence>
<dbReference type="Pfam" id="PF00498">
    <property type="entry name" value="FHA"/>
    <property type="match status" value="1"/>
</dbReference>
<dbReference type="PANTHER" id="PTHR23308">
    <property type="entry name" value="NUCLEAR INHIBITOR OF PROTEIN PHOSPHATASE-1"/>
    <property type="match status" value="1"/>
</dbReference>
<dbReference type="SMART" id="SM00240">
    <property type="entry name" value="FHA"/>
    <property type="match status" value="1"/>
</dbReference>
<evidence type="ECO:0000313" key="4">
    <source>
        <dbReference type="Proteomes" id="UP000294558"/>
    </source>
</evidence>
<dbReference type="Pfam" id="PF12401">
    <property type="entry name" value="FhaA_N"/>
    <property type="match status" value="1"/>
</dbReference>
<evidence type="ECO:0000259" key="2">
    <source>
        <dbReference type="PROSITE" id="PS50006"/>
    </source>
</evidence>
<keyword evidence="4" id="KW-1185">Reference proteome</keyword>
<dbReference type="PROSITE" id="PS50006">
    <property type="entry name" value="FHA_DOMAIN"/>
    <property type="match status" value="1"/>
</dbReference>
<proteinExistence type="predicted"/>